<gene>
    <name evidence="2" type="ORF">NG42_21735</name>
</gene>
<dbReference type="NCBIfam" id="TIGR01643">
    <property type="entry name" value="YD_repeat_2x"/>
    <property type="match status" value="1"/>
</dbReference>
<name>A0A0L7SPZ8_9GAMM</name>
<dbReference type="Gene3D" id="2.180.10.10">
    <property type="entry name" value="RHS repeat-associated core"/>
    <property type="match status" value="1"/>
</dbReference>
<evidence type="ECO:0000256" key="1">
    <source>
        <dbReference type="SAM" id="MobiDB-lite"/>
    </source>
</evidence>
<accession>A0A0L7SPZ8</accession>
<sequence length="95" mass="10663">QGPLTLETRYDPAGRIVMRRSAVLERRYLWDGLDQVTQQMLASAEPDGSGPAFSQQRFGYDAAGQLTQRIAAGREERFSYDPAGNRTDTRGQVVW</sequence>
<evidence type="ECO:0000313" key="2">
    <source>
        <dbReference type="EMBL" id="KOC85148.1"/>
    </source>
</evidence>
<protein>
    <recommendedName>
        <fullName evidence="4">Type IV secretion protein Rhs</fullName>
    </recommendedName>
</protein>
<dbReference type="Pfam" id="PF05593">
    <property type="entry name" value="RHS_repeat"/>
    <property type="match status" value="1"/>
</dbReference>
<keyword evidence="3" id="KW-1185">Reference proteome</keyword>
<feature type="non-terminal residue" evidence="2">
    <location>
        <position position="95"/>
    </location>
</feature>
<organism evidence="2 3">
    <name type="scientific">Winslowiella iniecta</name>
    <dbReference type="NCBI Taxonomy" id="1560201"/>
    <lineage>
        <taxon>Bacteria</taxon>
        <taxon>Pseudomonadati</taxon>
        <taxon>Pseudomonadota</taxon>
        <taxon>Gammaproteobacteria</taxon>
        <taxon>Enterobacterales</taxon>
        <taxon>Erwiniaceae</taxon>
        <taxon>Winslowiella</taxon>
    </lineage>
</organism>
<dbReference type="AlphaFoldDB" id="A0A0L7SPZ8"/>
<reference evidence="2 3" key="1">
    <citation type="journal article" date="2015" name="Int. J. Syst. Evol. Microbiol.">
        <title>Erwinia iniecta sp. nov., isolated from Russian wheat aphids (Diuraphis noxia).</title>
        <authorList>
            <person name="Campillo T."/>
            <person name="Luna E."/>
            <person name="Portier P."/>
            <person name="Fischer-Le Saux M."/>
            <person name="Lapitan N."/>
            <person name="Tisserat N.A."/>
            <person name="Leach J.E."/>
        </authorList>
    </citation>
    <scope>NUCLEOTIDE SEQUENCE [LARGE SCALE GENOMIC DNA]</scope>
    <source>
        <strain evidence="2 3">B120</strain>
    </source>
</reference>
<dbReference type="InterPro" id="IPR031325">
    <property type="entry name" value="RHS_repeat"/>
</dbReference>
<proteinExistence type="predicted"/>
<dbReference type="InterPro" id="IPR006530">
    <property type="entry name" value="YD"/>
</dbReference>
<evidence type="ECO:0008006" key="4">
    <source>
        <dbReference type="Google" id="ProtNLM"/>
    </source>
</evidence>
<evidence type="ECO:0000313" key="3">
    <source>
        <dbReference type="Proteomes" id="UP000037088"/>
    </source>
</evidence>
<feature type="non-terminal residue" evidence="2">
    <location>
        <position position="1"/>
    </location>
</feature>
<feature type="region of interest" description="Disordered" evidence="1">
    <location>
        <begin position="74"/>
        <end position="95"/>
    </location>
</feature>
<dbReference type="EMBL" id="JRXE01000081">
    <property type="protein sequence ID" value="KOC85148.1"/>
    <property type="molecule type" value="Genomic_DNA"/>
</dbReference>
<comment type="caution">
    <text evidence="2">The sequence shown here is derived from an EMBL/GenBank/DDBJ whole genome shotgun (WGS) entry which is preliminary data.</text>
</comment>
<dbReference type="Proteomes" id="UP000037088">
    <property type="component" value="Unassembled WGS sequence"/>
</dbReference>